<dbReference type="AlphaFoldDB" id="A0A445FHA5"/>
<feature type="compositionally biased region" description="Basic and acidic residues" evidence="10">
    <location>
        <begin position="250"/>
        <end position="274"/>
    </location>
</feature>
<evidence type="ECO:0000256" key="6">
    <source>
        <dbReference type="ARBA" id="ARBA00022761"/>
    </source>
</evidence>
<evidence type="ECO:0000313" key="13">
    <source>
        <dbReference type="EMBL" id="RZB48246.1"/>
    </source>
</evidence>
<dbReference type="InterPro" id="IPR014710">
    <property type="entry name" value="RmlC-like_jellyroll"/>
</dbReference>
<keyword evidence="8" id="KW-0708">Seed storage protein</keyword>
<dbReference type="Pfam" id="PF00190">
    <property type="entry name" value="Cupin_1"/>
    <property type="match status" value="2"/>
</dbReference>
<evidence type="ECO:0000256" key="2">
    <source>
        <dbReference type="ARBA" id="ARBA00004558"/>
    </source>
</evidence>
<evidence type="ECO:0000256" key="4">
    <source>
        <dbReference type="ARBA" id="ARBA00022554"/>
    </source>
</evidence>
<dbReference type="SUPFAM" id="SSF51182">
    <property type="entry name" value="RmlC-like cupins"/>
    <property type="match status" value="1"/>
</dbReference>
<evidence type="ECO:0000256" key="10">
    <source>
        <dbReference type="SAM" id="MobiDB-lite"/>
    </source>
</evidence>
<keyword evidence="6" id="KW-0758">Storage protein</keyword>
<keyword evidence="9" id="KW-1015">Disulfide bond</keyword>
<dbReference type="FunFam" id="2.60.120.10:FF:000073">
    <property type="entry name" value="Glycinin G1"/>
    <property type="match status" value="1"/>
</dbReference>
<dbReference type="PRINTS" id="PR00439">
    <property type="entry name" value="11SGLOBULIN"/>
</dbReference>
<evidence type="ECO:0000313" key="14">
    <source>
        <dbReference type="Proteomes" id="UP000289340"/>
    </source>
</evidence>
<dbReference type="PANTHER" id="PTHR31189">
    <property type="entry name" value="OS03G0336100 PROTEIN-RELATED"/>
    <property type="match status" value="1"/>
</dbReference>
<evidence type="ECO:0000256" key="7">
    <source>
        <dbReference type="ARBA" id="ARBA00022824"/>
    </source>
</evidence>
<dbReference type="GO" id="GO:0000326">
    <property type="term" value="C:protein storage vacuole"/>
    <property type="evidence" value="ECO:0007669"/>
    <property type="project" value="UniProtKB-SubCell"/>
</dbReference>
<evidence type="ECO:0000256" key="8">
    <source>
        <dbReference type="ARBA" id="ARBA00023129"/>
    </source>
</evidence>
<evidence type="ECO:0000256" key="11">
    <source>
        <dbReference type="SAM" id="SignalP"/>
    </source>
</evidence>
<evidence type="ECO:0000256" key="5">
    <source>
        <dbReference type="ARBA" id="ARBA00022729"/>
    </source>
</evidence>
<dbReference type="InterPro" id="IPR006044">
    <property type="entry name" value="11S_seedstore_pln"/>
</dbReference>
<feature type="region of interest" description="Disordered" evidence="10">
    <location>
        <begin position="250"/>
        <end position="342"/>
    </location>
</feature>
<feature type="domain" description="Cupin type-1" evidence="12">
    <location>
        <begin position="360"/>
        <end position="509"/>
    </location>
</feature>
<comment type="caution">
    <text evidence="13">The sequence shown here is derived from an EMBL/GenBank/DDBJ whole genome shotgun (WGS) entry which is preliminary data.</text>
</comment>
<dbReference type="Gene3D" id="2.60.120.10">
    <property type="entry name" value="Jelly Rolls"/>
    <property type="match status" value="2"/>
</dbReference>
<dbReference type="SMR" id="A0A445FHA5"/>
<dbReference type="InterPro" id="IPR006045">
    <property type="entry name" value="Cupin_1"/>
</dbReference>
<dbReference type="InterPro" id="IPR050253">
    <property type="entry name" value="Seed_Storage-Functional"/>
</dbReference>
<dbReference type="Proteomes" id="UP000289340">
    <property type="component" value="Chromosome 19"/>
</dbReference>
<keyword evidence="5 11" id="KW-0732">Signal</keyword>
<keyword evidence="7" id="KW-0256">Endoplasmic reticulum</keyword>
<keyword evidence="14" id="KW-1185">Reference proteome</keyword>
<proteinExistence type="inferred from homology"/>
<dbReference type="GO" id="GO:0005783">
    <property type="term" value="C:endoplasmic reticulum"/>
    <property type="evidence" value="ECO:0007669"/>
    <property type="project" value="UniProtKB-SubCell"/>
</dbReference>
<dbReference type="CDD" id="cd02242">
    <property type="entry name" value="cupin_11S_legumin_N"/>
    <property type="match status" value="1"/>
</dbReference>
<feature type="signal peptide" evidence="11">
    <location>
        <begin position="1"/>
        <end position="21"/>
    </location>
</feature>
<gene>
    <name evidence="13" type="ORF">D0Y65_051681</name>
</gene>
<dbReference type="PANTHER" id="PTHR31189:SF35">
    <property type="entry name" value="12S SEED STORAGE PROTEIN CRB"/>
    <property type="match status" value="1"/>
</dbReference>
<comment type="subcellular location">
    <subcellularLocation>
        <location evidence="1">Endoplasmic reticulum</location>
    </subcellularLocation>
    <subcellularLocation>
        <location evidence="2">Protein storage vacuole</location>
    </subcellularLocation>
</comment>
<evidence type="ECO:0000256" key="9">
    <source>
        <dbReference type="ARBA" id="ARBA00023157"/>
    </source>
</evidence>
<dbReference type="Gramene" id="XM_028361955.1">
    <property type="protein sequence ID" value="XP_028217756.1"/>
    <property type="gene ID" value="LOC114399738"/>
</dbReference>
<organism evidence="13 14">
    <name type="scientific">Glycine soja</name>
    <name type="common">Wild soybean</name>
    <dbReference type="NCBI Taxonomy" id="3848"/>
    <lineage>
        <taxon>Eukaryota</taxon>
        <taxon>Viridiplantae</taxon>
        <taxon>Streptophyta</taxon>
        <taxon>Embryophyta</taxon>
        <taxon>Tracheophyta</taxon>
        <taxon>Spermatophyta</taxon>
        <taxon>Magnoliopsida</taxon>
        <taxon>eudicotyledons</taxon>
        <taxon>Gunneridae</taxon>
        <taxon>Pentapetalae</taxon>
        <taxon>rosids</taxon>
        <taxon>fabids</taxon>
        <taxon>Fabales</taxon>
        <taxon>Fabaceae</taxon>
        <taxon>Papilionoideae</taxon>
        <taxon>50 kb inversion clade</taxon>
        <taxon>NPAAA clade</taxon>
        <taxon>indigoferoid/millettioid clade</taxon>
        <taxon>Phaseoleae</taxon>
        <taxon>Glycine</taxon>
        <taxon>Glycine subgen. Soja</taxon>
    </lineage>
</organism>
<feature type="region of interest" description="Disordered" evidence="10">
    <location>
        <begin position="517"/>
        <end position="536"/>
    </location>
</feature>
<feature type="compositionally biased region" description="Basic and acidic residues" evidence="10">
    <location>
        <begin position="294"/>
        <end position="303"/>
    </location>
</feature>
<feature type="compositionally biased region" description="Basic and acidic residues" evidence="10">
    <location>
        <begin position="310"/>
        <end position="342"/>
    </location>
</feature>
<accession>A0A445FHA5</accession>
<evidence type="ECO:0000259" key="12">
    <source>
        <dbReference type="SMART" id="SM00835"/>
    </source>
</evidence>
<evidence type="ECO:0000256" key="1">
    <source>
        <dbReference type="ARBA" id="ARBA00004240"/>
    </source>
</evidence>
<reference evidence="13 14" key="1">
    <citation type="submission" date="2018-09" db="EMBL/GenBank/DDBJ databases">
        <title>A high-quality reference genome of wild soybean provides a powerful tool to mine soybean genomes.</title>
        <authorList>
            <person name="Xie M."/>
            <person name="Chung C.Y.L."/>
            <person name="Li M.-W."/>
            <person name="Wong F.-L."/>
            <person name="Chan T.-F."/>
            <person name="Lam H.-M."/>
        </authorList>
    </citation>
    <scope>NUCLEOTIDE SEQUENCE [LARGE SCALE GENOMIC DNA]</scope>
    <source>
        <strain evidence="14">cv. W05</strain>
        <tissue evidence="13">Hypocotyl of etiolated seedlings</tissue>
    </source>
</reference>
<dbReference type="InterPro" id="IPR011051">
    <property type="entry name" value="RmlC_Cupin_sf"/>
</dbReference>
<dbReference type="CDD" id="cd02243">
    <property type="entry name" value="cupin_11S_legumin_C"/>
    <property type="match status" value="1"/>
</dbReference>
<dbReference type="GO" id="GO:0048316">
    <property type="term" value="P:seed development"/>
    <property type="evidence" value="ECO:0007669"/>
    <property type="project" value="UniProtKB-ARBA"/>
</dbReference>
<name>A0A445FHA5_GLYSO</name>
<dbReference type="GO" id="GO:0045735">
    <property type="term" value="F:nutrient reservoir activity"/>
    <property type="evidence" value="ECO:0007669"/>
    <property type="project" value="UniProtKB-KW"/>
</dbReference>
<protein>
    <submittedName>
        <fullName evidence="13">Glycinin G4</fullName>
    </submittedName>
</protein>
<dbReference type="EMBL" id="QZWG01000019">
    <property type="protein sequence ID" value="RZB48246.1"/>
    <property type="molecule type" value="Genomic_DNA"/>
</dbReference>
<sequence length="536" mass="60515">MFNHSALHYYFLLFFTCTCLARQQCQFKQECQLDTIHALKPDNLIESQGGVTETWNASHPELCCAGVAFIKRTINPNGLHLPSYVNYPELHFVLQGEGVLGIVIPGCDETFEEPQREREHDRHQKVRYLKQGDIFAVPPGIPYWTYNYANVSLVVITLLDTANFENQLDRVPRRFYLAGNPKEEHPCGRKQEEGNNINMFGGFDPRFLAEASNVKVGITKKLQSHIGDQIIKVEKGLSIIRPPLEHEVREAEVEEKPKTREHCECQKERKHKEGEGEEEVVQEKEIRKRKHHIGEHEGCGECENKEEEEQSRSRERGEWHEHKGQQHGKEKGRERYKEGGEGRERSNVLEEILCTLKLHENIADPSHADIFNPRAGRVRTINSLTLPVLKLLRLSAQWVKLYKSGIYVPHWSMNANSVAYVTSGGGWVQVVNSQGKSVFSGAVGRGRVVVVPQNFAVAIQAGRDGMEYIVFRTNDRAMMGTLVGPTSAITAIPGEVLANAFGLSPEEVSELKNNRKEAVLSSPASHHSPNPLIVTM</sequence>
<feature type="domain" description="Cupin type-1" evidence="12">
    <location>
        <begin position="36"/>
        <end position="220"/>
    </location>
</feature>
<dbReference type="SMART" id="SM00835">
    <property type="entry name" value="Cupin_1"/>
    <property type="match status" value="2"/>
</dbReference>
<comment type="similarity">
    <text evidence="3">Belongs to the 11S seed storage protein (globulins) family.</text>
</comment>
<feature type="chain" id="PRO_5019165261" evidence="11">
    <location>
        <begin position="22"/>
        <end position="536"/>
    </location>
</feature>
<evidence type="ECO:0000256" key="3">
    <source>
        <dbReference type="ARBA" id="ARBA00007178"/>
    </source>
</evidence>
<keyword evidence="4" id="KW-0926">Vacuole</keyword>